<feature type="domain" description="Flagellar hook-associated protein FlgK helical" evidence="11">
    <location>
        <begin position="102"/>
        <end position="297"/>
    </location>
</feature>
<dbReference type="PRINTS" id="PR01005">
    <property type="entry name" value="FLGHOOKAP1"/>
</dbReference>
<evidence type="ECO:0000256" key="3">
    <source>
        <dbReference type="ARBA" id="ARBA00009677"/>
    </source>
</evidence>
<dbReference type="GO" id="GO:0044780">
    <property type="term" value="P:bacterial-type flagellum assembly"/>
    <property type="evidence" value="ECO:0007669"/>
    <property type="project" value="InterPro"/>
</dbReference>
<dbReference type="AlphaFoldDB" id="A0AAX3MY05"/>
<dbReference type="InterPro" id="IPR010930">
    <property type="entry name" value="Flg_bb/hook_C_dom"/>
</dbReference>
<reference evidence="12" key="1">
    <citation type="submission" date="2023-02" db="EMBL/GenBank/DDBJ databases">
        <title>Pathogen: clinical or host-associated sample.</title>
        <authorList>
            <person name="Hergert J."/>
            <person name="Casey R."/>
            <person name="Wagner J."/>
            <person name="Young E.L."/>
            <person name="Oakeson K.F."/>
        </authorList>
    </citation>
    <scope>NUCLEOTIDE SEQUENCE</scope>
    <source>
        <strain evidence="12">2022CK-00830</strain>
    </source>
</reference>
<evidence type="ECO:0000256" key="5">
    <source>
        <dbReference type="ARBA" id="ARBA00022525"/>
    </source>
</evidence>
<evidence type="ECO:0000256" key="7">
    <source>
        <dbReference type="RuleBase" id="RU362065"/>
    </source>
</evidence>
<keyword evidence="5 7" id="KW-0964">Secreted</keyword>
<comment type="similarity">
    <text evidence="3 7">Belongs to the flagella basal body rod proteins family.</text>
</comment>
<dbReference type="Proteomes" id="UP001220962">
    <property type="component" value="Chromosome"/>
</dbReference>
<evidence type="ECO:0000256" key="6">
    <source>
        <dbReference type="ARBA" id="ARBA00023143"/>
    </source>
</evidence>
<feature type="coiled-coil region" evidence="8">
    <location>
        <begin position="190"/>
        <end position="217"/>
    </location>
</feature>
<keyword evidence="12" id="KW-0969">Cilium</keyword>
<dbReference type="GO" id="GO:0009424">
    <property type="term" value="C:bacterial-type flagellum hook"/>
    <property type="evidence" value="ECO:0007669"/>
    <property type="project" value="UniProtKB-UniRule"/>
</dbReference>
<feature type="domain" description="Flagellar basal-body/hook protein C-terminal" evidence="10">
    <location>
        <begin position="481"/>
        <end position="520"/>
    </location>
</feature>
<evidence type="ECO:0000256" key="1">
    <source>
        <dbReference type="ARBA" id="ARBA00004365"/>
    </source>
</evidence>
<keyword evidence="8" id="KW-0175">Coiled coil</keyword>
<dbReference type="GO" id="GO:0005198">
    <property type="term" value="F:structural molecule activity"/>
    <property type="evidence" value="ECO:0007669"/>
    <property type="project" value="UniProtKB-UniRule"/>
</dbReference>
<evidence type="ECO:0000256" key="4">
    <source>
        <dbReference type="ARBA" id="ARBA00016244"/>
    </source>
</evidence>
<keyword evidence="12" id="KW-0282">Flagellum</keyword>
<dbReference type="PANTHER" id="PTHR30033:SF1">
    <property type="entry name" value="FLAGELLAR HOOK-ASSOCIATED PROTEIN 1"/>
    <property type="match status" value="1"/>
</dbReference>
<dbReference type="InterPro" id="IPR002371">
    <property type="entry name" value="FlgK"/>
</dbReference>
<evidence type="ECO:0000256" key="2">
    <source>
        <dbReference type="ARBA" id="ARBA00004613"/>
    </source>
</evidence>
<accession>A0AAX3MY05</accession>
<evidence type="ECO:0000259" key="10">
    <source>
        <dbReference type="Pfam" id="PF06429"/>
    </source>
</evidence>
<dbReference type="Pfam" id="PF06429">
    <property type="entry name" value="Flg_bbr_C"/>
    <property type="match status" value="1"/>
</dbReference>
<proteinExistence type="inferred from homology"/>
<evidence type="ECO:0000259" key="9">
    <source>
        <dbReference type="Pfam" id="PF00460"/>
    </source>
</evidence>
<name>A0AAX3MY05_9BACL</name>
<evidence type="ECO:0000313" key="12">
    <source>
        <dbReference type="EMBL" id="WDH82243.1"/>
    </source>
</evidence>
<dbReference type="Pfam" id="PF22638">
    <property type="entry name" value="FlgK_D1"/>
    <property type="match status" value="1"/>
</dbReference>
<comment type="subcellular location">
    <subcellularLocation>
        <location evidence="1 7">Bacterial flagellum</location>
    </subcellularLocation>
    <subcellularLocation>
        <location evidence="2 7">Secreted</location>
    </subcellularLocation>
</comment>
<dbReference type="InterPro" id="IPR053927">
    <property type="entry name" value="FlgK_helical"/>
</dbReference>
<dbReference type="RefSeq" id="WP_047912365.1">
    <property type="nucleotide sequence ID" value="NZ_CP118101.1"/>
</dbReference>
<gene>
    <name evidence="7 12" type="primary">flgK</name>
    <name evidence="12" type="ORF">PUW23_22780</name>
</gene>
<dbReference type="InterPro" id="IPR001444">
    <property type="entry name" value="Flag_bb_rod_N"/>
</dbReference>
<evidence type="ECO:0000313" key="13">
    <source>
        <dbReference type="Proteomes" id="UP001220962"/>
    </source>
</evidence>
<dbReference type="NCBIfam" id="TIGR02492">
    <property type="entry name" value="flgK_ends"/>
    <property type="match status" value="1"/>
</dbReference>
<evidence type="ECO:0000256" key="8">
    <source>
        <dbReference type="SAM" id="Coils"/>
    </source>
</evidence>
<feature type="domain" description="Flagellar basal body rod protein N-terminal" evidence="9">
    <location>
        <begin position="9"/>
        <end position="37"/>
    </location>
</feature>
<keyword evidence="12" id="KW-0966">Cell projection</keyword>
<evidence type="ECO:0000259" key="11">
    <source>
        <dbReference type="Pfam" id="PF22638"/>
    </source>
</evidence>
<dbReference type="PANTHER" id="PTHR30033">
    <property type="entry name" value="FLAGELLAR HOOK-ASSOCIATED PROTEIN 1"/>
    <property type="match status" value="1"/>
</dbReference>
<organism evidence="12 13">
    <name type="scientific">Paenibacillus urinalis</name>
    <dbReference type="NCBI Taxonomy" id="521520"/>
    <lineage>
        <taxon>Bacteria</taxon>
        <taxon>Bacillati</taxon>
        <taxon>Bacillota</taxon>
        <taxon>Bacilli</taxon>
        <taxon>Bacillales</taxon>
        <taxon>Paenibacillaceae</taxon>
        <taxon>Paenibacillus</taxon>
    </lineage>
</organism>
<keyword evidence="6 7" id="KW-0975">Bacterial flagellum</keyword>
<dbReference type="Pfam" id="PF00460">
    <property type="entry name" value="Flg_bb_rod"/>
    <property type="match status" value="1"/>
</dbReference>
<dbReference type="GO" id="GO:0005576">
    <property type="term" value="C:extracellular region"/>
    <property type="evidence" value="ECO:0007669"/>
    <property type="project" value="UniProtKB-SubCell"/>
</dbReference>
<sequence>MVSTFHSIETAKRSLFTQTAALNTTGHNISNANTEGYSRQVVKMTASSPMEPLAFLRSTNPGQLGSGVEFSAIERVRQGFLDSQYRSENSSLGNWEVQYDTLDKIQGIMTEPSDTGLQTVLDNFWGAWSDLSKDPENLTARNIVKETALALTDAMNLMSNQLNGLSQDLTNNVGVKAQEIQGYITSIGELNQTISRIESLGDNANDLRDQRDLLTDKLSKIANVTVTENEQGYNISIGGQELVNGTAVTQVTSDLLTDAYAAGDLTGGEVYGMIVSRDQFVTGFQNDLNQLANTIANGDVTVKIPAGSSIREGTVASQDTVITVNGVESTVAAGQAFPAGAVLKNETPLTVQGINGLHQLGYSLDGSASAGIPFFISTDGGPITAGNITLNQVIQSNPNAIASSLRVDANGNAIKGNNTMANLMGSLKDQAFTVPGGTDSTTINDYYKSMVGELGIQTQEAYRKATNSTSLVIQVENSRQSVSGVSLDEEMSNMIKFQHAYSASARFMTTFDELLDKLINSTGTVGR</sequence>
<dbReference type="SUPFAM" id="SSF64518">
    <property type="entry name" value="Phase 1 flagellin"/>
    <property type="match status" value="1"/>
</dbReference>
<dbReference type="EMBL" id="CP118101">
    <property type="protein sequence ID" value="WDH82243.1"/>
    <property type="molecule type" value="Genomic_DNA"/>
</dbReference>
<protein>
    <recommendedName>
        <fullName evidence="4 7">Flagellar hook-associated protein 1</fullName>
        <shortName evidence="7">HAP1</shortName>
    </recommendedName>
</protein>